<organism evidence="2 3">
    <name type="scientific">Elysia marginata</name>
    <dbReference type="NCBI Taxonomy" id="1093978"/>
    <lineage>
        <taxon>Eukaryota</taxon>
        <taxon>Metazoa</taxon>
        <taxon>Spiralia</taxon>
        <taxon>Lophotrochozoa</taxon>
        <taxon>Mollusca</taxon>
        <taxon>Gastropoda</taxon>
        <taxon>Heterobranchia</taxon>
        <taxon>Euthyneura</taxon>
        <taxon>Panpulmonata</taxon>
        <taxon>Sacoglossa</taxon>
        <taxon>Placobranchoidea</taxon>
        <taxon>Plakobranchidae</taxon>
        <taxon>Elysia</taxon>
    </lineage>
</organism>
<dbReference type="AlphaFoldDB" id="A0AAV4GT10"/>
<keyword evidence="3" id="KW-1185">Reference proteome</keyword>
<evidence type="ECO:0000313" key="3">
    <source>
        <dbReference type="Proteomes" id="UP000762676"/>
    </source>
</evidence>
<evidence type="ECO:0000256" key="1">
    <source>
        <dbReference type="SAM" id="SignalP"/>
    </source>
</evidence>
<protein>
    <recommendedName>
        <fullName evidence="4">Ig-like domain-containing protein</fullName>
    </recommendedName>
</protein>
<gene>
    <name evidence="2" type="ORF">ElyMa_002516500</name>
</gene>
<feature type="chain" id="PRO_5043394177" description="Ig-like domain-containing protein" evidence="1">
    <location>
        <begin position="21"/>
        <end position="141"/>
    </location>
</feature>
<dbReference type="Proteomes" id="UP000762676">
    <property type="component" value="Unassembled WGS sequence"/>
</dbReference>
<reference evidence="2 3" key="1">
    <citation type="journal article" date="2021" name="Elife">
        <title>Chloroplast acquisition without the gene transfer in kleptoplastic sea slugs, Plakobranchus ocellatus.</title>
        <authorList>
            <person name="Maeda T."/>
            <person name="Takahashi S."/>
            <person name="Yoshida T."/>
            <person name="Shimamura S."/>
            <person name="Takaki Y."/>
            <person name="Nagai Y."/>
            <person name="Toyoda A."/>
            <person name="Suzuki Y."/>
            <person name="Arimoto A."/>
            <person name="Ishii H."/>
            <person name="Satoh N."/>
            <person name="Nishiyama T."/>
            <person name="Hasebe M."/>
            <person name="Maruyama T."/>
            <person name="Minagawa J."/>
            <person name="Obokata J."/>
            <person name="Shigenobu S."/>
        </authorList>
    </citation>
    <scope>NUCLEOTIDE SEQUENCE [LARGE SCALE GENOMIC DNA]</scope>
</reference>
<evidence type="ECO:0008006" key="4">
    <source>
        <dbReference type="Google" id="ProtNLM"/>
    </source>
</evidence>
<comment type="caution">
    <text evidence="2">The sequence shown here is derived from an EMBL/GenBank/DDBJ whole genome shotgun (WGS) entry which is preliminary data.</text>
</comment>
<sequence length="141" mass="16014">MLHQTTCLVVLTISLTQAYARGQSSSLSLRPFSLTLNTSHVILDVTRNIRFDCGYDGKAASQIRYMSSVRLVKKSDAGWAKITETSWYNVSLTAFTAKESNEKNLLKYRWNLADHNIFGTYRCDVIGLTKWRKVSSRALEN</sequence>
<proteinExistence type="predicted"/>
<dbReference type="EMBL" id="BMAT01005156">
    <property type="protein sequence ID" value="GFR88404.1"/>
    <property type="molecule type" value="Genomic_DNA"/>
</dbReference>
<accession>A0AAV4GT10</accession>
<evidence type="ECO:0000313" key="2">
    <source>
        <dbReference type="EMBL" id="GFR88404.1"/>
    </source>
</evidence>
<name>A0AAV4GT10_9GAST</name>
<keyword evidence="1" id="KW-0732">Signal</keyword>
<feature type="signal peptide" evidence="1">
    <location>
        <begin position="1"/>
        <end position="20"/>
    </location>
</feature>